<dbReference type="Proteomes" id="UP000188268">
    <property type="component" value="Unassembled WGS sequence"/>
</dbReference>
<keyword evidence="2" id="KW-1185">Reference proteome</keyword>
<dbReference type="Gramene" id="OMO95827">
    <property type="protein sequence ID" value="OMO95827"/>
    <property type="gene ID" value="CCACVL1_05229"/>
</dbReference>
<organism evidence="1 2">
    <name type="scientific">Corchorus capsularis</name>
    <name type="common">Jute</name>
    <dbReference type="NCBI Taxonomy" id="210143"/>
    <lineage>
        <taxon>Eukaryota</taxon>
        <taxon>Viridiplantae</taxon>
        <taxon>Streptophyta</taxon>
        <taxon>Embryophyta</taxon>
        <taxon>Tracheophyta</taxon>
        <taxon>Spermatophyta</taxon>
        <taxon>Magnoliopsida</taxon>
        <taxon>eudicotyledons</taxon>
        <taxon>Gunneridae</taxon>
        <taxon>Pentapetalae</taxon>
        <taxon>rosids</taxon>
        <taxon>malvids</taxon>
        <taxon>Malvales</taxon>
        <taxon>Malvaceae</taxon>
        <taxon>Grewioideae</taxon>
        <taxon>Apeibeae</taxon>
        <taxon>Corchorus</taxon>
    </lineage>
</organism>
<sequence>MARPALPRGLHTAPPRMGRRGGAVLVNISICPAPPRI</sequence>
<dbReference type="AlphaFoldDB" id="A0A1R3JM77"/>
<proteinExistence type="predicted"/>
<evidence type="ECO:0000313" key="1">
    <source>
        <dbReference type="EMBL" id="OMO95827.1"/>
    </source>
</evidence>
<evidence type="ECO:0000313" key="2">
    <source>
        <dbReference type="Proteomes" id="UP000188268"/>
    </source>
</evidence>
<accession>A0A1R3JM77</accession>
<dbReference type="EMBL" id="AWWV01007576">
    <property type="protein sequence ID" value="OMO95827.1"/>
    <property type="molecule type" value="Genomic_DNA"/>
</dbReference>
<protein>
    <submittedName>
        <fullName evidence="1">Uncharacterized protein</fullName>
    </submittedName>
</protein>
<gene>
    <name evidence="1" type="ORF">CCACVL1_05229</name>
</gene>
<reference evidence="1 2" key="1">
    <citation type="submission" date="2013-09" db="EMBL/GenBank/DDBJ databases">
        <title>Corchorus capsularis genome sequencing.</title>
        <authorList>
            <person name="Alam M."/>
            <person name="Haque M.S."/>
            <person name="Islam M.S."/>
            <person name="Emdad E.M."/>
            <person name="Islam M.M."/>
            <person name="Ahmed B."/>
            <person name="Halim A."/>
            <person name="Hossen Q.M.M."/>
            <person name="Hossain M.Z."/>
            <person name="Ahmed R."/>
            <person name="Khan M.M."/>
            <person name="Islam R."/>
            <person name="Rashid M.M."/>
            <person name="Khan S.A."/>
            <person name="Rahman M.S."/>
            <person name="Alam M."/>
        </authorList>
    </citation>
    <scope>NUCLEOTIDE SEQUENCE [LARGE SCALE GENOMIC DNA]</scope>
    <source>
        <strain evidence="2">cv. CVL-1</strain>
        <tissue evidence="1">Whole seedling</tissue>
    </source>
</reference>
<comment type="caution">
    <text evidence="1">The sequence shown here is derived from an EMBL/GenBank/DDBJ whole genome shotgun (WGS) entry which is preliminary data.</text>
</comment>
<name>A0A1R3JM77_COCAP</name>